<keyword evidence="2" id="KW-1185">Reference proteome</keyword>
<gene>
    <name evidence="1" type="ORF">Fmac_011684</name>
</gene>
<comment type="caution">
    <text evidence="1">The sequence shown here is derived from an EMBL/GenBank/DDBJ whole genome shotgun (WGS) entry which is preliminary data.</text>
</comment>
<evidence type="ECO:0000313" key="1">
    <source>
        <dbReference type="EMBL" id="KAL2337238.1"/>
    </source>
</evidence>
<organism evidence="1 2">
    <name type="scientific">Flemingia macrophylla</name>
    <dbReference type="NCBI Taxonomy" id="520843"/>
    <lineage>
        <taxon>Eukaryota</taxon>
        <taxon>Viridiplantae</taxon>
        <taxon>Streptophyta</taxon>
        <taxon>Embryophyta</taxon>
        <taxon>Tracheophyta</taxon>
        <taxon>Spermatophyta</taxon>
        <taxon>Magnoliopsida</taxon>
        <taxon>eudicotyledons</taxon>
        <taxon>Gunneridae</taxon>
        <taxon>Pentapetalae</taxon>
        <taxon>rosids</taxon>
        <taxon>fabids</taxon>
        <taxon>Fabales</taxon>
        <taxon>Fabaceae</taxon>
        <taxon>Papilionoideae</taxon>
        <taxon>50 kb inversion clade</taxon>
        <taxon>NPAAA clade</taxon>
        <taxon>indigoferoid/millettioid clade</taxon>
        <taxon>Phaseoleae</taxon>
        <taxon>Flemingia</taxon>
    </lineage>
</organism>
<dbReference type="AlphaFoldDB" id="A0ABD1MN45"/>
<name>A0ABD1MN45_9FABA</name>
<dbReference type="EMBL" id="JBGMDY010000004">
    <property type="protein sequence ID" value="KAL2337238.1"/>
    <property type="molecule type" value="Genomic_DNA"/>
</dbReference>
<protein>
    <submittedName>
        <fullName evidence="1">Uncharacterized protein</fullName>
    </submittedName>
</protein>
<accession>A0ABD1MN45</accession>
<sequence>MLSGYAVPPALRRLRHRLNHRHHHVQALTLATLQHNPCDLAMPRFYPCATSSSCCTSSIATPLPLSQPPSLSRSSPNPSDASAQPFLNPYFNNAATVDAALKPGALPSNPAKKKSGGPRKYSLMTTLLWASPQVRPLQGGANFVAPSYTKGDGLGAKIVGIFILVYMFSHYAMDFLDCYCLVKSCDTDRHIPSKFLNLEASIRRTIQFITSWLMTV</sequence>
<reference evidence="1 2" key="1">
    <citation type="submission" date="2024-08" db="EMBL/GenBank/DDBJ databases">
        <title>Insights into the chromosomal genome structure of Flemingia macrophylla.</title>
        <authorList>
            <person name="Ding Y."/>
            <person name="Zhao Y."/>
            <person name="Bi W."/>
            <person name="Wu M."/>
            <person name="Zhao G."/>
            <person name="Gong Y."/>
            <person name="Li W."/>
            <person name="Zhang P."/>
        </authorList>
    </citation>
    <scope>NUCLEOTIDE SEQUENCE [LARGE SCALE GENOMIC DNA]</scope>
    <source>
        <strain evidence="1">DYQJB</strain>
        <tissue evidence="1">Leaf</tissue>
    </source>
</reference>
<evidence type="ECO:0000313" key="2">
    <source>
        <dbReference type="Proteomes" id="UP001603857"/>
    </source>
</evidence>
<dbReference type="Proteomes" id="UP001603857">
    <property type="component" value="Unassembled WGS sequence"/>
</dbReference>
<proteinExistence type="predicted"/>